<comment type="caution">
    <text evidence="1">The sequence shown here is derived from an EMBL/GenBank/DDBJ whole genome shotgun (WGS) entry which is preliminary data.</text>
</comment>
<gene>
    <name evidence="1" type="ORF">HYFRA_00005623</name>
</gene>
<protein>
    <submittedName>
        <fullName evidence="1">Uncharacterized protein</fullName>
    </submittedName>
</protein>
<dbReference type="Proteomes" id="UP000696280">
    <property type="component" value="Unassembled WGS sequence"/>
</dbReference>
<evidence type="ECO:0000313" key="2">
    <source>
        <dbReference type="Proteomes" id="UP000696280"/>
    </source>
</evidence>
<keyword evidence="2" id="KW-1185">Reference proteome</keyword>
<accession>A0A9N9KQV6</accession>
<reference evidence="1" key="1">
    <citation type="submission" date="2021-07" db="EMBL/GenBank/DDBJ databases">
        <authorList>
            <person name="Durling M."/>
        </authorList>
    </citation>
    <scope>NUCLEOTIDE SEQUENCE</scope>
</reference>
<name>A0A9N9KQV6_9HELO</name>
<organism evidence="1 2">
    <name type="scientific">Hymenoscyphus fraxineus</name>
    <dbReference type="NCBI Taxonomy" id="746836"/>
    <lineage>
        <taxon>Eukaryota</taxon>
        <taxon>Fungi</taxon>
        <taxon>Dikarya</taxon>
        <taxon>Ascomycota</taxon>
        <taxon>Pezizomycotina</taxon>
        <taxon>Leotiomycetes</taxon>
        <taxon>Helotiales</taxon>
        <taxon>Helotiaceae</taxon>
        <taxon>Hymenoscyphus</taxon>
    </lineage>
</organism>
<dbReference type="EMBL" id="CAJVRL010000044">
    <property type="protein sequence ID" value="CAG8951819.1"/>
    <property type="molecule type" value="Genomic_DNA"/>
</dbReference>
<dbReference type="OrthoDB" id="5382128at2759"/>
<dbReference type="AlphaFoldDB" id="A0A9N9KQV6"/>
<evidence type="ECO:0000313" key="1">
    <source>
        <dbReference type="EMBL" id="CAG8951819.1"/>
    </source>
</evidence>
<proteinExistence type="predicted"/>
<sequence length="111" mass="12888">MKPSVIAGFLVQASRLNISALAEEYFQNDAPWYIDNIPFFETSDSHIQDVYYYRWKIFRSHQRDLGAKGFISTEFLDDVSWQTQPYGSLNDATALHLQGKQTSIFLRANEF</sequence>